<evidence type="ECO:0000256" key="3">
    <source>
        <dbReference type="ARBA" id="ARBA00022989"/>
    </source>
</evidence>
<evidence type="ECO:0000256" key="4">
    <source>
        <dbReference type="ARBA" id="ARBA00023136"/>
    </source>
</evidence>
<dbReference type="PANTHER" id="PTHR21016:SF25">
    <property type="entry name" value="TM2 DOMAIN-CONTAINING PROTEIN DDB_G0277895-RELATED"/>
    <property type="match status" value="1"/>
</dbReference>
<evidence type="ECO:0000259" key="6">
    <source>
        <dbReference type="Pfam" id="PF05154"/>
    </source>
</evidence>
<dbReference type="Pfam" id="PF05154">
    <property type="entry name" value="TM2"/>
    <property type="match status" value="1"/>
</dbReference>
<evidence type="ECO:0000256" key="1">
    <source>
        <dbReference type="ARBA" id="ARBA00004141"/>
    </source>
</evidence>
<comment type="caution">
    <text evidence="7">The sequence shown here is derived from an EMBL/GenBank/DDBJ whole genome shotgun (WGS) entry which is preliminary data.</text>
</comment>
<organism evidence="7 8">
    <name type="scientific">Roseofilum casamattae BLCC-M143</name>
    <dbReference type="NCBI Taxonomy" id="3022442"/>
    <lineage>
        <taxon>Bacteria</taxon>
        <taxon>Bacillati</taxon>
        <taxon>Cyanobacteriota</taxon>
        <taxon>Cyanophyceae</taxon>
        <taxon>Desertifilales</taxon>
        <taxon>Desertifilaceae</taxon>
        <taxon>Roseofilum</taxon>
        <taxon>Roseofilum casamattae</taxon>
    </lineage>
</organism>
<evidence type="ECO:0000313" key="7">
    <source>
        <dbReference type="EMBL" id="MDJ1183168.1"/>
    </source>
</evidence>
<comment type="subcellular location">
    <subcellularLocation>
        <location evidence="1">Membrane</location>
        <topology evidence="1">Multi-pass membrane protein</topology>
    </subcellularLocation>
</comment>
<proteinExistence type="predicted"/>
<feature type="transmembrane region" description="Helical" evidence="5">
    <location>
        <begin position="33"/>
        <end position="57"/>
    </location>
</feature>
<keyword evidence="2 5" id="KW-0812">Transmembrane</keyword>
<dbReference type="InterPro" id="IPR007829">
    <property type="entry name" value="TM2"/>
</dbReference>
<keyword evidence="3 5" id="KW-1133">Transmembrane helix</keyword>
<sequence length="159" mass="17569">MNKVGTSYLFWLLCILQIHGAHRLYNGKIVTGILWFCTLGLFGFGQFIDLLLIPNMVDEYNIKYRLKHGLSPAGVPLNRGIASEVMPTTQAPSDPKVQLLRAAAARGGQISVTQAVIDTGLEFEEVEQLLMQMLKTGYASIDNHPDTGVVVYVFPELMS</sequence>
<evidence type="ECO:0000313" key="8">
    <source>
        <dbReference type="Proteomes" id="UP001232992"/>
    </source>
</evidence>
<dbReference type="Proteomes" id="UP001232992">
    <property type="component" value="Unassembled WGS sequence"/>
</dbReference>
<evidence type="ECO:0000256" key="5">
    <source>
        <dbReference type="SAM" id="Phobius"/>
    </source>
</evidence>
<dbReference type="EMBL" id="JAQOSQ010000006">
    <property type="protein sequence ID" value="MDJ1183168.1"/>
    <property type="molecule type" value="Genomic_DNA"/>
</dbReference>
<reference evidence="7 8" key="1">
    <citation type="submission" date="2023-01" db="EMBL/GenBank/DDBJ databases">
        <title>Novel diversity within Roseofilum (Cyanobacteria; Desertifilaceae) from marine benthic mats with descriptions of four novel species.</title>
        <authorList>
            <person name="Wang Y."/>
            <person name="Berthold D.E."/>
            <person name="Hu J."/>
            <person name="Lefler F.W."/>
            <person name="Laughinghouse H.D. IV."/>
        </authorList>
    </citation>
    <scope>NUCLEOTIDE SEQUENCE [LARGE SCALE GENOMIC DNA]</scope>
    <source>
        <strain evidence="7 8">BLCC-M143</strain>
    </source>
</reference>
<keyword evidence="4 5" id="KW-0472">Membrane</keyword>
<feature type="domain" description="TM2" evidence="6">
    <location>
        <begin position="10"/>
        <end position="50"/>
    </location>
</feature>
<keyword evidence="8" id="KW-1185">Reference proteome</keyword>
<dbReference type="InterPro" id="IPR050932">
    <property type="entry name" value="TM2D1-3-like"/>
</dbReference>
<accession>A0ABT7BVG1</accession>
<evidence type="ECO:0000256" key="2">
    <source>
        <dbReference type="ARBA" id="ARBA00022692"/>
    </source>
</evidence>
<dbReference type="PANTHER" id="PTHR21016">
    <property type="entry name" value="BETA-AMYLOID BINDING PROTEIN-RELATED"/>
    <property type="match status" value="1"/>
</dbReference>
<name>A0ABT7BVG1_9CYAN</name>
<dbReference type="RefSeq" id="WP_283757823.1">
    <property type="nucleotide sequence ID" value="NZ_JAQOSQ010000006.1"/>
</dbReference>
<protein>
    <submittedName>
        <fullName evidence="7">NINE protein</fullName>
    </submittedName>
</protein>
<gene>
    <name evidence="7" type="ORF">PMH09_08165</name>
</gene>